<dbReference type="EMBL" id="JXSL01000030">
    <property type="protein sequence ID" value="KIL97768.1"/>
    <property type="molecule type" value="Genomic_DNA"/>
</dbReference>
<dbReference type="InterPro" id="IPR020904">
    <property type="entry name" value="Sc_DH/Rdtase_CS"/>
</dbReference>
<dbReference type="PRINTS" id="PR00080">
    <property type="entry name" value="SDRFAMILY"/>
</dbReference>
<dbReference type="Gene3D" id="3.40.50.720">
    <property type="entry name" value="NAD(P)-binding Rossmann-like Domain"/>
    <property type="match status" value="1"/>
</dbReference>
<keyword evidence="4" id="KW-1185">Reference proteome</keyword>
<dbReference type="RefSeq" id="WP_052473282.1">
    <property type="nucleotide sequence ID" value="NZ_JXSL01000030.1"/>
</dbReference>
<sequence length="256" mass="26738">MTESIIPSLRHKRVLVTGAGSGIGAAIASAFGRQGALVGLHHRGEPDKVLAVAAEIEASGSRALCFKADLADPTQVTRLGREFLEAVGGIDILVNNAGGIGDYPDFLDLTEESWNQAMTVNAQAPLWLIRAVWPAMVEARSGRIINISSAAVGYGGSVNGIHYVAAKAALETMSLTLAKEGARHNILVNVVRPGLTDTGNYRKIAGYTEERYAKRTALVPLGRAGRPDEIAAMVTHLASGDGGFITGQIIAVAGGD</sequence>
<dbReference type="InterPro" id="IPR036291">
    <property type="entry name" value="NAD(P)-bd_dom_sf"/>
</dbReference>
<keyword evidence="2" id="KW-0560">Oxidoreductase</keyword>
<dbReference type="OrthoDB" id="9803333at2"/>
<dbReference type="STRING" id="272627.CCC_00829"/>
<evidence type="ECO:0000313" key="3">
    <source>
        <dbReference type="EMBL" id="KIL97768.1"/>
    </source>
</evidence>
<comment type="caution">
    <text evidence="3">The sequence shown here is derived from an EMBL/GenBank/DDBJ whole genome shotgun (WGS) entry which is preliminary data.</text>
</comment>
<dbReference type="PRINTS" id="PR00081">
    <property type="entry name" value="GDHRDH"/>
</dbReference>
<dbReference type="Proteomes" id="UP000031971">
    <property type="component" value="Unassembled WGS sequence"/>
</dbReference>
<organism evidence="3 4">
    <name type="scientific">Paramagnetospirillum magnetotacticum MS-1</name>
    <dbReference type="NCBI Taxonomy" id="272627"/>
    <lineage>
        <taxon>Bacteria</taxon>
        <taxon>Pseudomonadati</taxon>
        <taxon>Pseudomonadota</taxon>
        <taxon>Alphaproteobacteria</taxon>
        <taxon>Rhodospirillales</taxon>
        <taxon>Magnetospirillaceae</taxon>
        <taxon>Paramagnetospirillum</taxon>
    </lineage>
</organism>
<reference evidence="3 4" key="1">
    <citation type="submission" date="2015-01" db="EMBL/GenBank/DDBJ databases">
        <title>Genome Sequence of Magnetospirillum magnetotacticum Strain MS-1.</title>
        <authorList>
            <person name="Marinov G.K."/>
            <person name="Smalley M.D."/>
            <person name="DeSalvo G."/>
        </authorList>
    </citation>
    <scope>NUCLEOTIDE SEQUENCE [LARGE SCALE GENOMIC DNA]</scope>
    <source>
        <strain evidence="3 4">MS-1</strain>
    </source>
</reference>
<dbReference type="AlphaFoldDB" id="A0A0C2YRK9"/>
<evidence type="ECO:0000256" key="1">
    <source>
        <dbReference type="ARBA" id="ARBA00006484"/>
    </source>
</evidence>
<gene>
    <name evidence="3" type="ORF">CCC_00829</name>
</gene>
<protein>
    <submittedName>
        <fullName evidence="3">3-oxoacyl-acyl-carrier protein reductase</fullName>
    </submittedName>
</protein>
<dbReference type="GO" id="GO:0016491">
    <property type="term" value="F:oxidoreductase activity"/>
    <property type="evidence" value="ECO:0007669"/>
    <property type="project" value="UniProtKB-KW"/>
</dbReference>
<name>A0A0C2YRK9_PARME</name>
<dbReference type="InterPro" id="IPR002347">
    <property type="entry name" value="SDR_fam"/>
</dbReference>
<dbReference type="SUPFAM" id="SSF51735">
    <property type="entry name" value="NAD(P)-binding Rossmann-fold domains"/>
    <property type="match status" value="1"/>
</dbReference>
<evidence type="ECO:0000313" key="4">
    <source>
        <dbReference type="Proteomes" id="UP000031971"/>
    </source>
</evidence>
<evidence type="ECO:0000256" key="2">
    <source>
        <dbReference type="ARBA" id="ARBA00023002"/>
    </source>
</evidence>
<comment type="similarity">
    <text evidence="1">Belongs to the short-chain dehydrogenases/reductases (SDR) family.</text>
</comment>
<dbReference type="Pfam" id="PF13561">
    <property type="entry name" value="adh_short_C2"/>
    <property type="match status" value="1"/>
</dbReference>
<dbReference type="PROSITE" id="PS00061">
    <property type="entry name" value="ADH_SHORT"/>
    <property type="match status" value="1"/>
</dbReference>
<accession>A0A0C2YRK9</accession>
<dbReference type="FunFam" id="3.40.50.720:FF:000173">
    <property type="entry name" value="3-oxoacyl-[acyl-carrier protein] reductase"/>
    <property type="match status" value="1"/>
</dbReference>
<dbReference type="PANTHER" id="PTHR43639">
    <property type="entry name" value="OXIDOREDUCTASE, SHORT-CHAIN DEHYDROGENASE/REDUCTASE FAMILY (AFU_ORTHOLOGUE AFUA_5G02870)"/>
    <property type="match status" value="1"/>
</dbReference>
<dbReference type="PANTHER" id="PTHR43639:SF1">
    <property type="entry name" value="SHORT-CHAIN DEHYDROGENASE_REDUCTASE FAMILY PROTEIN"/>
    <property type="match status" value="1"/>
</dbReference>
<proteinExistence type="inferred from homology"/>